<dbReference type="PANTHER" id="PTHR34504:SF2">
    <property type="entry name" value="UPF0150 PROTEIN SSL0259"/>
    <property type="match status" value="1"/>
</dbReference>
<dbReference type="RefSeq" id="WP_045779452.1">
    <property type="nucleotide sequence ID" value="NZ_LAJX01000119.1"/>
</dbReference>
<protein>
    <recommendedName>
        <fullName evidence="1">HicB-like antitoxin of toxin-antitoxin system domain-containing protein</fullName>
    </recommendedName>
</protein>
<dbReference type="Gene3D" id="3.30.160.250">
    <property type="match status" value="1"/>
</dbReference>
<dbReference type="SUPFAM" id="SSF143100">
    <property type="entry name" value="TTHA1013/TTHA0281-like"/>
    <property type="match status" value="1"/>
</dbReference>
<accession>A0A0F3IHT1</accession>
<dbReference type="Pfam" id="PF15919">
    <property type="entry name" value="HicB_lk_antitox"/>
    <property type="match status" value="1"/>
</dbReference>
<keyword evidence="3" id="KW-1185">Reference proteome</keyword>
<dbReference type="OrthoDB" id="9807959at2"/>
<evidence type="ECO:0000313" key="3">
    <source>
        <dbReference type="Proteomes" id="UP000033684"/>
    </source>
</evidence>
<proteinExistence type="predicted"/>
<reference evidence="2 3" key="2">
    <citation type="journal article" date="2016" name="Microb. Ecol.">
        <title>Genome Characteristics of a Novel Type I Methanotroph (Sn10-6) Isolated from a Flooded Indian Rice Field.</title>
        <authorList>
            <person name="Rahalkar M.C."/>
            <person name="Pandit P.S."/>
            <person name="Dhakephalkar P.K."/>
            <person name="Pore S."/>
            <person name="Arora P."/>
            <person name="Kapse N."/>
        </authorList>
    </citation>
    <scope>NUCLEOTIDE SEQUENCE [LARGE SCALE GENOMIC DNA]</scope>
    <source>
        <strain evidence="2 3">Sn10-6</strain>
    </source>
</reference>
<organism evidence="2 3">
    <name type="scientific">Methylocucumis oryzae</name>
    <dbReference type="NCBI Taxonomy" id="1632867"/>
    <lineage>
        <taxon>Bacteria</taxon>
        <taxon>Pseudomonadati</taxon>
        <taxon>Pseudomonadota</taxon>
        <taxon>Gammaproteobacteria</taxon>
        <taxon>Methylococcales</taxon>
        <taxon>Methylococcaceae</taxon>
        <taxon>Methylocucumis</taxon>
    </lineage>
</organism>
<sequence>MRYMVIVEKGESSYGAFVPDLPGCVAVGETEQEVIELIREAIQFHLEDLQNEGQPIPQPVSKSTFIEVAA</sequence>
<dbReference type="InterPro" id="IPR031807">
    <property type="entry name" value="HicB-like"/>
</dbReference>
<comment type="caution">
    <text evidence="2">The sequence shown here is derived from an EMBL/GenBank/DDBJ whole genome shotgun (WGS) entry which is preliminary data.</text>
</comment>
<dbReference type="PANTHER" id="PTHR34504">
    <property type="entry name" value="ANTITOXIN HICB"/>
    <property type="match status" value="1"/>
</dbReference>
<dbReference type="AlphaFoldDB" id="A0A0F3IHT1"/>
<dbReference type="EMBL" id="LAJX01000119">
    <property type="protein sequence ID" value="KJV06306.1"/>
    <property type="molecule type" value="Genomic_DNA"/>
</dbReference>
<dbReference type="InterPro" id="IPR051404">
    <property type="entry name" value="TA_system_antitoxin"/>
</dbReference>
<evidence type="ECO:0000259" key="1">
    <source>
        <dbReference type="Pfam" id="PF15919"/>
    </source>
</evidence>
<name>A0A0F3IHT1_9GAMM</name>
<dbReference type="InterPro" id="IPR035069">
    <property type="entry name" value="TTHA1013/TTHA0281-like"/>
</dbReference>
<evidence type="ECO:0000313" key="2">
    <source>
        <dbReference type="EMBL" id="KJV06306.1"/>
    </source>
</evidence>
<gene>
    <name evidence="2" type="ORF">VZ94_12295</name>
</gene>
<dbReference type="PATRIC" id="fig|1632867.3.peg.653"/>
<dbReference type="Proteomes" id="UP000033684">
    <property type="component" value="Unassembled WGS sequence"/>
</dbReference>
<reference evidence="3" key="1">
    <citation type="submission" date="2015-03" db="EMBL/GenBank/DDBJ databases">
        <title>Draft genome sequence of a novel methanotroph (Sn10-6) isolated from flooded ricefield rhizosphere in India.</title>
        <authorList>
            <person name="Pandit P.S."/>
            <person name="Pore S.D."/>
            <person name="Arora P."/>
            <person name="Kapse N.G."/>
            <person name="Dhakephalkar P.K."/>
            <person name="Rahalkar M.C."/>
        </authorList>
    </citation>
    <scope>NUCLEOTIDE SEQUENCE [LARGE SCALE GENOMIC DNA]</scope>
    <source>
        <strain evidence="3">Sn10-6</strain>
    </source>
</reference>
<feature type="domain" description="HicB-like antitoxin of toxin-antitoxin system" evidence="1">
    <location>
        <begin position="3"/>
        <end position="61"/>
    </location>
</feature>